<evidence type="ECO:0000313" key="8">
    <source>
        <dbReference type="EMBL" id="KAJ4850117.1"/>
    </source>
</evidence>
<evidence type="ECO:0000313" key="9">
    <source>
        <dbReference type="Proteomes" id="UP001141552"/>
    </source>
</evidence>
<comment type="similarity">
    <text evidence="2 6">Belongs to the short-chain dehydrogenases/reductases (SDR) family.</text>
</comment>
<dbReference type="SUPFAM" id="SSF51735">
    <property type="entry name" value="NAD(P)-binding Rossmann-fold domains"/>
    <property type="match status" value="1"/>
</dbReference>
<reference evidence="8" key="2">
    <citation type="journal article" date="2023" name="Plants (Basel)">
        <title>Annotation of the Turnera subulata (Passifloraceae) Draft Genome Reveals the S-Locus Evolved after the Divergence of Turneroideae from Passifloroideae in a Stepwise Manner.</title>
        <authorList>
            <person name="Henning P.M."/>
            <person name="Roalson E.H."/>
            <person name="Mir W."/>
            <person name="McCubbin A.G."/>
            <person name="Shore J.S."/>
        </authorList>
    </citation>
    <scope>NUCLEOTIDE SEQUENCE</scope>
    <source>
        <strain evidence="8">F60SS</strain>
    </source>
</reference>
<evidence type="ECO:0000256" key="5">
    <source>
        <dbReference type="ARBA" id="ARBA00023002"/>
    </source>
</evidence>
<gene>
    <name evidence="8" type="ORF">Tsubulata_500585</name>
</gene>
<dbReference type="GO" id="GO:0016020">
    <property type="term" value="C:membrane"/>
    <property type="evidence" value="ECO:0007669"/>
    <property type="project" value="UniProtKB-SubCell"/>
</dbReference>
<reference evidence="8" key="1">
    <citation type="submission" date="2022-02" db="EMBL/GenBank/DDBJ databases">
        <authorList>
            <person name="Henning P.M."/>
            <person name="McCubbin A.G."/>
            <person name="Shore J.S."/>
        </authorList>
    </citation>
    <scope>NUCLEOTIDE SEQUENCE</scope>
    <source>
        <strain evidence="8">F60SS</strain>
        <tissue evidence="8">Leaves</tissue>
    </source>
</reference>
<dbReference type="Pfam" id="PF00106">
    <property type="entry name" value="adh_short"/>
    <property type="match status" value="1"/>
</dbReference>
<evidence type="ECO:0000256" key="1">
    <source>
        <dbReference type="ARBA" id="ARBA00004606"/>
    </source>
</evidence>
<keyword evidence="7" id="KW-0812">Transmembrane</keyword>
<dbReference type="OrthoDB" id="47007at2759"/>
<keyword evidence="4" id="KW-0735">Signal-anchor</keyword>
<dbReference type="PROSITE" id="PS00061">
    <property type="entry name" value="ADH_SHORT"/>
    <property type="match status" value="1"/>
</dbReference>
<dbReference type="AlphaFoldDB" id="A0A9Q0GJQ1"/>
<dbReference type="InterPro" id="IPR036291">
    <property type="entry name" value="NAD(P)-bd_dom_sf"/>
</dbReference>
<evidence type="ECO:0000256" key="4">
    <source>
        <dbReference type="ARBA" id="ARBA00022968"/>
    </source>
</evidence>
<evidence type="ECO:0000256" key="3">
    <source>
        <dbReference type="ARBA" id="ARBA00022857"/>
    </source>
</evidence>
<name>A0A9Q0GJQ1_9ROSI</name>
<dbReference type="PANTHER" id="PTHR43391">
    <property type="entry name" value="RETINOL DEHYDROGENASE-RELATED"/>
    <property type="match status" value="1"/>
</dbReference>
<keyword evidence="5" id="KW-0560">Oxidoreductase</keyword>
<accession>A0A9Q0GJQ1</accession>
<dbReference type="InterPro" id="IPR002347">
    <property type="entry name" value="SDR_fam"/>
</dbReference>
<keyword evidence="7" id="KW-0472">Membrane</keyword>
<dbReference type="GO" id="GO:0005829">
    <property type="term" value="C:cytosol"/>
    <property type="evidence" value="ECO:0007669"/>
    <property type="project" value="TreeGrafter"/>
</dbReference>
<comment type="subcellular location">
    <subcellularLocation>
        <location evidence="1">Membrane</location>
        <topology evidence="1">Single-pass type II membrane protein</topology>
    </subcellularLocation>
</comment>
<evidence type="ECO:0000256" key="7">
    <source>
        <dbReference type="SAM" id="Phobius"/>
    </source>
</evidence>
<keyword evidence="3" id="KW-0521">NADP</keyword>
<protein>
    <submittedName>
        <fullName evidence="8">Uncharacterized protein</fullName>
    </submittedName>
</protein>
<evidence type="ECO:0000256" key="2">
    <source>
        <dbReference type="ARBA" id="ARBA00006484"/>
    </source>
</evidence>
<keyword evidence="9" id="KW-1185">Reference proteome</keyword>
<dbReference type="InterPro" id="IPR020904">
    <property type="entry name" value="Sc_DH/Rdtase_CS"/>
</dbReference>
<dbReference type="Gene3D" id="3.40.50.720">
    <property type="entry name" value="NAD(P)-binding Rossmann-like Domain"/>
    <property type="match status" value="1"/>
</dbReference>
<sequence>MDQDLIHTLINIFVAPPAVLALFLFLRPYLYLNRRLSLFKTLLSEDVAGKVVLITGASSGIGEHLAYEYARRGACLALVARREYLLREVAAISELLGSPNAIAIPGDVTKVEDCERFVNATIEHFGRLDHLVANAGVAPVSLIEDASDITRFAPAMDINFWGSVYSTYFAIPHLKRSKGKIIAISSCAAWLPAPRMSFYSASKAAVLAMFETLRIELAPDIGVTIVTPGVIKSEMSEGKFITQRGRLEVDEEMRNVMVNIVPVESAEECAKAIVKGACRGEKYVVEPSWYNSLLLWKVFCPDAIEWTNRFFLVCSRALVKR</sequence>
<comment type="caution">
    <text evidence="8">The sequence shown here is derived from an EMBL/GenBank/DDBJ whole genome shotgun (WGS) entry which is preliminary data.</text>
</comment>
<dbReference type="PANTHER" id="PTHR43391:SF76">
    <property type="entry name" value="11-BETA-HYDROXYSTEROID DEHYDROGENASE-LIKE 2-RELATED"/>
    <property type="match status" value="1"/>
</dbReference>
<proteinExistence type="inferred from homology"/>
<dbReference type="Proteomes" id="UP001141552">
    <property type="component" value="Unassembled WGS sequence"/>
</dbReference>
<evidence type="ECO:0000256" key="6">
    <source>
        <dbReference type="RuleBase" id="RU000363"/>
    </source>
</evidence>
<keyword evidence="7" id="KW-1133">Transmembrane helix</keyword>
<organism evidence="8 9">
    <name type="scientific">Turnera subulata</name>
    <dbReference type="NCBI Taxonomy" id="218843"/>
    <lineage>
        <taxon>Eukaryota</taxon>
        <taxon>Viridiplantae</taxon>
        <taxon>Streptophyta</taxon>
        <taxon>Embryophyta</taxon>
        <taxon>Tracheophyta</taxon>
        <taxon>Spermatophyta</taxon>
        <taxon>Magnoliopsida</taxon>
        <taxon>eudicotyledons</taxon>
        <taxon>Gunneridae</taxon>
        <taxon>Pentapetalae</taxon>
        <taxon>rosids</taxon>
        <taxon>fabids</taxon>
        <taxon>Malpighiales</taxon>
        <taxon>Passifloraceae</taxon>
        <taxon>Turnera</taxon>
    </lineage>
</organism>
<dbReference type="EMBL" id="JAKUCV010000418">
    <property type="protein sequence ID" value="KAJ4850117.1"/>
    <property type="molecule type" value="Genomic_DNA"/>
</dbReference>
<feature type="transmembrane region" description="Helical" evidence="7">
    <location>
        <begin position="6"/>
        <end position="26"/>
    </location>
</feature>
<dbReference type="GO" id="GO:0016491">
    <property type="term" value="F:oxidoreductase activity"/>
    <property type="evidence" value="ECO:0007669"/>
    <property type="project" value="UniProtKB-KW"/>
</dbReference>
<dbReference type="PRINTS" id="PR00081">
    <property type="entry name" value="GDHRDH"/>
</dbReference>
<dbReference type="PRINTS" id="PR00080">
    <property type="entry name" value="SDRFAMILY"/>
</dbReference>